<dbReference type="GO" id="GO:0051539">
    <property type="term" value="F:4 iron, 4 sulfur cluster binding"/>
    <property type="evidence" value="ECO:0007669"/>
    <property type="project" value="UniProtKB-UniRule"/>
</dbReference>
<dbReference type="EMBL" id="CP012622">
    <property type="protein sequence ID" value="ALD66217.1"/>
    <property type="molecule type" value="Genomic_DNA"/>
</dbReference>
<dbReference type="SMART" id="SM00729">
    <property type="entry name" value="Elp3"/>
    <property type="match status" value="1"/>
</dbReference>
<comment type="function">
    <text evidence="9">Probably acts as a heme chaperone, transferring heme to an unknown acceptor. Binds one molecule of heme per monomer, possibly covalently. Binds 1 [4Fe-4S] cluster. The cluster is coordinated with 3 cysteines and an exchangeable S-adenosyl-L-methionine.</text>
</comment>
<protein>
    <recommendedName>
        <fullName evidence="2 9">Heme chaperone HemW</fullName>
    </recommendedName>
</protein>
<dbReference type="STRING" id="362837.SCANT_v1c03070"/>
<dbReference type="Pfam" id="PF06969">
    <property type="entry name" value="HemN_C"/>
    <property type="match status" value="1"/>
</dbReference>
<gene>
    <name evidence="11" type="primary">hemN</name>
    <name evidence="11" type="ORF">SCANT_v1c03070</name>
</gene>
<keyword evidence="3 9" id="KW-0349">Heme</keyword>
<evidence type="ECO:0000256" key="9">
    <source>
        <dbReference type="RuleBase" id="RU364116"/>
    </source>
</evidence>
<reference evidence="11 12" key="1">
    <citation type="journal article" date="2015" name="Genome Announc.">
        <title>Complete Genome Sequence of Spiroplasma cantharicola CC-1T (DSM 21588), a Bacterium Isolated from Soldier Beetle (Cantharis carolinus).</title>
        <authorList>
            <person name="Lo W.S."/>
            <person name="Liu P.Y."/>
            <person name="Kuo C.H."/>
        </authorList>
    </citation>
    <scope>NUCLEOTIDE SEQUENCE [LARGE SCALE GENOMIC DNA]</scope>
    <source>
        <strain evidence="11 12">CC-1</strain>
    </source>
</reference>
<dbReference type="InterPro" id="IPR034505">
    <property type="entry name" value="Coproporphyrinogen-III_oxidase"/>
</dbReference>
<keyword evidence="5 9" id="KW-0479">Metal-binding</keyword>
<sequence>MRSNKIIDRKINSLYVHIPFCEHICFYCDFVKVKKPQDPQVIEKYLDKIELELESYKNRLDDVQSIYIGGGTPSCLNEEQTTRMCTILSKYTNKENFEYSIELNPESVTIEKLNIYKKFNINRISMGIQTFDNELLKKIGRIHDNSLAIKAYKLIKKAGFKNVSIDLMYNLYDQTKKNIATDLEYLKDLKPDHISWYSLIMKEKSVWGRKNMKVPENDELFDELVNQGLKDLGYIRYEISNYALGKDNKSLHNISYWNNSTFAGVGIGATGFEQIEGKYYLTKNEGNILNYKKEFELLSQEDYFFQIIMMGLRMVEGIDISLEKNKDIIDFYQEKIQEKIKQNLLEIVNNNLRCTERGFNILNEILIDFL</sequence>
<dbReference type="InterPro" id="IPR013785">
    <property type="entry name" value="Aldolase_TIM"/>
</dbReference>
<evidence type="ECO:0000256" key="4">
    <source>
        <dbReference type="ARBA" id="ARBA00022691"/>
    </source>
</evidence>
<dbReference type="PROSITE" id="PS51918">
    <property type="entry name" value="RADICAL_SAM"/>
    <property type="match status" value="1"/>
</dbReference>
<evidence type="ECO:0000259" key="10">
    <source>
        <dbReference type="PROSITE" id="PS51918"/>
    </source>
</evidence>
<dbReference type="SFLD" id="SFLDG01065">
    <property type="entry name" value="anaerobic_coproporphyrinogen-I"/>
    <property type="match status" value="1"/>
</dbReference>
<keyword evidence="9" id="KW-0004">4Fe-4S</keyword>
<dbReference type="SFLD" id="SFLDS00029">
    <property type="entry name" value="Radical_SAM"/>
    <property type="match status" value="1"/>
</dbReference>
<proteinExistence type="inferred from homology"/>
<evidence type="ECO:0000256" key="1">
    <source>
        <dbReference type="ARBA" id="ARBA00006100"/>
    </source>
</evidence>
<evidence type="ECO:0000256" key="3">
    <source>
        <dbReference type="ARBA" id="ARBA00022617"/>
    </source>
</evidence>
<evidence type="ECO:0000256" key="6">
    <source>
        <dbReference type="ARBA" id="ARBA00023004"/>
    </source>
</evidence>
<evidence type="ECO:0000256" key="5">
    <source>
        <dbReference type="ARBA" id="ARBA00022723"/>
    </source>
</evidence>
<dbReference type="RefSeq" id="WP_053945983.1">
    <property type="nucleotide sequence ID" value="NZ_CP012622.1"/>
</dbReference>
<dbReference type="Gene3D" id="3.20.20.70">
    <property type="entry name" value="Aldolase class I"/>
    <property type="match status" value="1"/>
</dbReference>
<dbReference type="GO" id="GO:0006779">
    <property type="term" value="P:porphyrin-containing compound biosynthetic process"/>
    <property type="evidence" value="ECO:0007669"/>
    <property type="project" value="InterPro"/>
</dbReference>
<keyword evidence="9" id="KW-0963">Cytoplasm</keyword>
<comment type="subcellular location">
    <subcellularLocation>
        <location evidence="9">Cytoplasm</location>
    </subcellularLocation>
</comment>
<keyword evidence="7 9" id="KW-0411">Iron-sulfur</keyword>
<keyword evidence="4 9" id="KW-0949">S-adenosyl-L-methionine</keyword>
<dbReference type="AlphaFoldDB" id="A0A0M4JWC1"/>
<dbReference type="PANTHER" id="PTHR13932:SF5">
    <property type="entry name" value="RADICAL S-ADENOSYL METHIONINE DOMAIN-CONTAINING PROTEIN 1, MITOCHONDRIAL"/>
    <property type="match status" value="1"/>
</dbReference>
<keyword evidence="12" id="KW-1185">Reference proteome</keyword>
<organism evidence="11 12">
    <name type="scientific">Spiroplasma cantharicola</name>
    <dbReference type="NCBI Taxonomy" id="362837"/>
    <lineage>
        <taxon>Bacteria</taxon>
        <taxon>Bacillati</taxon>
        <taxon>Mycoplasmatota</taxon>
        <taxon>Mollicutes</taxon>
        <taxon>Entomoplasmatales</taxon>
        <taxon>Spiroplasmataceae</taxon>
        <taxon>Spiroplasma</taxon>
    </lineage>
</organism>
<dbReference type="PATRIC" id="fig|362837.3.peg.309"/>
<comment type="similarity">
    <text evidence="1">Belongs to the anaerobic coproporphyrinogen-III oxidase family. HemW subfamily.</text>
</comment>
<evidence type="ECO:0000256" key="8">
    <source>
        <dbReference type="ARBA" id="ARBA00023186"/>
    </source>
</evidence>
<dbReference type="Pfam" id="PF04055">
    <property type="entry name" value="Radical_SAM"/>
    <property type="match status" value="1"/>
</dbReference>
<dbReference type="InterPro" id="IPR010723">
    <property type="entry name" value="HemN_C"/>
</dbReference>
<dbReference type="GO" id="GO:0004109">
    <property type="term" value="F:coproporphyrinogen oxidase activity"/>
    <property type="evidence" value="ECO:0007669"/>
    <property type="project" value="InterPro"/>
</dbReference>
<evidence type="ECO:0000256" key="2">
    <source>
        <dbReference type="ARBA" id="ARBA00017228"/>
    </source>
</evidence>
<dbReference type="GO" id="GO:0005737">
    <property type="term" value="C:cytoplasm"/>
    <property type="evidence" value="ECO:0007669"/>
    <property type="project" value="UniProtKB-SubCell"/>
</dbReference>
<keyword evidence="6 9" id="KW-0408">Iron</keyword>
<dbReference type="KEGG" id="scj:SCANT_v1c03070"/>
<dbReference type="SUPFAM" id="SSF102114">
    <property type="entry name" value="Radical SAM enzymes"/>
    <property type="match status" value="1"/>
</dbReference>
<feature type="domain" description="Radical SAM core" evidence="10">
    <location>
        <begin position="6"/>
        <end position="236"/>
    </location>
</feature>
<dbReference type="Proteomes" id="UP000063919">
    <property type="component" value="Chromosome"/>
</dbReference>
<dbReference type="GO" id="GO:0046872">
    <property type="term" value="F:metal ion binding"/>
    <property type="evidence" value="ECO:0007669"/>
    <property type="project" value="UniProtKB-UniRule"/>
</dbReference>
<dbReference type="InterPro" id="IPR058240">
    <property type="entry name" value="rSAM_sf"/>
</dbReference>
<dbReference type="InterPro" id="IPR004559">
    <property type="entry name" value="HemW-like"/>
</dbReference>
<evidence type="ECO:0000313" key="11">
    <source>
        <dbReference type="EMBL" id="ALD66217.1"/>
    </source>
</evidence>
<dbReference type="OrthoDB" id="9808022at2"/>
<dbReference type="InterPro" id="IPR006638">
    <property type="entry name" value="Elp3/MiaA/NifB-like_rSAM"/>
</dbReference>
<keyword evidence="8 9" id="KW-0143">Chaperone</keyword>
<evidence type="ECO:0000256" key="7">
    <source>
        <dbReference type="ARBA" id="ARBA00023014"/>
    </source>
</evidence>
<dbReference type="InterPro" id="IPR007197">
    <property type="entry name" value="rSAM"/>
</dbReference>
<dbReference type="PANTHER" id="PTHR13932">
    <property type="entry name" value="COPROPORPHYRINIGEN III OXIDASE"/>
    <property type="match status" value="1"/>
</dbReference>
<evidence type="ECO:0000313" key="12">
    <source>
        <dbReference type="Proteomes" id="UP000063919"/>
    </source>
</evidence>
<name>A0A0M4JWC1_9MOLU</name>
<accession>A0A0M4JWC1</accession>
<dbReference type="SFLD" id="SFLDF00562">
    <property type="entry name" value="HemN-like__clustered_with_heat"/>
    <property type="match status" value="1"/>
</dbReference>
<dbReference type="NCBIfam" id="TIGR00539">
    <property type="entry name" value="hemN_rel"/>
    <property type="match status" value="1"/>
</dbReference>